<evidence type="ECO:0000313" key="2">
    <source>
        <dbReference type="EMBL" id="KAF1043231.1"/>
    </source>
</evidence>
<dbReference type="InterPro" id="IPR014875">
    <property type="entry name" value="Mor_transcription_activator"/>
</dbReference>
<sequence>MAEHLFLDDSYPEVLADIARQIHQRLMEDPRVMLPHQVAAEVALSVTENVRKTVGGVSVYIPMGKHYEASKREMDIYNDFKGDNYHELVRKYKLTEMRIRQIVTKVTAIERAKRQKNLFDLS</sequence>
<evidence type="ECO:0000259" key="1">
    <source>
        <dbReference type="Pfam" id="PF08765"/>
    </source>
</evidence>
<protein>
    <recommendedName>
        <fullName evidence="1">Mor transcription activator domain-containing protein</fullName>
    </recommendedName>
</protein>
<gene>
    <name evidence="2" type="ORF">GAK35_02323</name>
</gene>
<dbReference type="InterPro" id="IPR009057">
    <property type="entry name" value="Homeodomain-like_sf"/>
</dbReference>
<dbReference type="PANTHER" id="PTHR37812:SF1">
    <property type="entry name" value="MU-LIKE PROPHAGE FLUMU PROTEIN C"/>
    <property type="match status" value="1"/>
</dbReference>
<dbReference type="Proteomes" id="UP000462435">
    <property type="component" value="Unassembled WGS sequence"/>
</dbReference>
<proteinExistence type="predicted"/>
<name>A0A7V8JTX6_9BURK</name>
<evidence type="ECO:0000313" key="3">
    <source>
        <dbReference type="Proteomes" id="UP000462435"/>
    </source>
</evidence>
<dbReference type="AlphaFoldDB" id="A0A7V8JTX6"/>
<comment type="caution">
    <text evidence="2">The sequence shown here is derived from an EMBL/GenBank/DDBJ whole genome shotgun (WGS) entry which is preliminary data.</text>
</comment>
<reference evidence="3" key="1">
    <citation type="journal article" date="2020" name="MBio">
        <title>Horizontal gene transfer to a defensive symbiont with a reduced genome amongst a multipartite beetle microbiome.</title>
        <authorList>
            <person name="Waterworth S.C."/>
            <person name="Florez L.V."/>
            <person name="Rees E.R."/>
            <person name="Hertweck C."/>
            <person name="Kaltenpoth M."/>
            <person name="Kwan J.C."/>
        </authorList>
    </citation>
    <scope>NUCLEOTIDE SEQUENCE [LARGE SCALE GENOMIC DNA]</scope>
</reference>
<dbReference type="PANTHER" id="PTHR37812">
    <property type="entry name" value="MU-LIKE PROPHAGE FLUMU PROTEIN C"/>
    <property type="match status" value="1"/>
</dbReference>
<dbReference type="InterPro" id="IPR052411">
    <property type="entry name" value="c-mor_Regulatory_Protein"/>
</dbReference>
<dbReference type="Pfam" id="PF08765">
    <property type="entry name" value="Mor"/>
    <property type="match status" value="1"/>
</dbReference>
<dbReference type="EMBL" id="WNDX01000064">
    <property type="protein sequence ID" value="KAF1043231.1"/>
    <property type="molecule type" value="Genomic_DNA"/>
</dbReference>
<dbReference type="Gene3D" id="1.10.10.60">
    <property type="entry name" value="Homeodomain-like"/>
    <property type="match status" value="1"/>
</dbReference>
<accession>A0A7V8JTX6</accession>
<dbReference type="SUPFAM" id="SSF46689">
    <property type="entry name" value="Homeodomain-like"/>
    <property type="match status" value="1"/>
</dbReference>
<feature type="domain" description="Mor transcription activator" evidence="1">
    <location>
        <begin position="11"/>
        <end position="118"/>
    </location>
</feature>
<organism evidence="2 3">
    <name type="scientific">Herbaspirillum frisingense</name>
    <dbReference type="NCBI Taxonomy" id="92645"/>
    <lineage>
        <taxon>Bacteria</taxon>
        <taxon>Pseudomonadati</taxon>
        <taxon>Pseudomonadota</taxon>
        <taxon>Betaproteobacteria</taxon>
        <taxon>Burkholderiales</taxon>
        <taxon>Oxalobacteraceae</taxon>
        <taxon>Herbaspirillum</taxon>
    </lineage>
</organism>